<dbReference type="InterPro" id="IPR036890">
    <property type="entry name" value="HATPase_C_sf"/>
</dbReference>
<evidence type="ECO:0000256" key="8">
    <source>
        <dbReference type="ARBA" id="ARBA00022777"/>
    </source>
</evidence>
<dbReference type="InterPro" id="IPR013587">
    <property type="entry name" value="Nitrate/nitrite_sensing"/>
</dbReference>
<comment type="catalytic activity">
    <reaction evidence="1">
        <text>ATP + protein L-histidine = ADP + protein N-phospho-L-histidine.</text>
        <dbReference type="EC" id="2.7.13.3"/>
    </reaction>
</comment>
<dbReference type="GO" id="GO:0000160">
    <property type="term" value="P:phosphorelay signal transduction system"/>
    <property type="evidence" value="ECO:0007669"/>
    <property type="project" value="UniProtKB-KW"/>
</dbReference>
<feature type="compositionally biased region" description="Low complexity" evidence="12">
    <location>
        <begin position="897"/>
        <end position="907"/>
    </location>
</feature>
<dbReference type="InterPro" id="IPR003660">
    <property type="entry name" value="HAMP_dom"/>
</dbReference>
<feature type="compositionally biased region" description="Low complexity" evidence="12">
    <location>
        <begin position="1131"/>
        <end position="1151"/>
    </location>
</feature>
<dbReference type="SMART" id="SM00304">
    <property type="entry name" value="HAMP"/>
    <property type="match status" value="1"/>
</dbReference>
<dbReference type="Pfam" id="PF08376">
    <property type="entry name" value="NIT"/>
    <property type="match status" value="1"/>
</dbReference>
<dbReference type="Gene3D" id="6.10.340.10">
    <property type="match status" value="1"/>
</dbReference>
<keyword evidence="7" id="KW-0547">Nucleotide-binding</keyword>
<feature type="compositionally biased region" description="Low complexity" evidence="12">
    <location>
        <begin position="998"/>
        <end position="1008"/>
    </location>
</feature>
<dbReference type="GO" id="GO:0004673">
    <property type="term" value="F:protein histidine kinase activity"/>
    <property type="evidence" value="ECO:0007669"/>
    <property type="project" value="UniProtKB-EC"/>
</dbReference>
<keyword evidence="6 13" id="KW-0812">Transmembrane</keyword>
<feature type="compositionally biased region" description="Basic and acidic residues" evidence="12">
    <location>
        <begin position="1"/>
        <end position="22"/>
    </location>
</feature>
<name>A0A7K1KWC2_9ACTN</name>
<dbReference type="InterPro" id="IPR050980">
    <property type="entry name" value="2C_sensor_his_kinase"/>
</dbReference>
<dbReference type="EC" id="2.7.13.3" evidence="3"/>
<evidence type="ECO:0000259" key="14">
    <source>
        <dbReference type="PROSITE" id="PS50885"/>
    </source>
</evidence>
<dbReference type="PANTHER" id="PTHR44936:SF9">
    <property type="entry name" value="SENSOR PROTEIN CREC"/>
    <property type="match status" value="1"/>
</dbReference>
<dbReference type="GO" id="GO:0016020">
    <property type="term" value="C:membrane"/>
    <property type="evidence" value="ECO:0007669"/>
    <property type="project" value="UniProtKB-SubCell"/>
</dbReference>
<evidence type="ECO:0000256" key="11">
    <source>
        <dbReference type="ARBA" id="ARBA00023012"/>
    </source>
</evidence>
<dbReference type="PANTHER" id="PTHR44936">
    <property type="entry name" value="SENSOR PROTEIN CREC"/>
    <property type="match status" value="1"/>
</dbReference>
<organism evidence="15 16">
    <name type="scientific">Actinomadura litoris</name>
    <dbReference type="NCBI Taxonomy" id="2678616"/>
    <lineage>
        <taxon>Bacteria</taxon>
        <taxon>Bacillati</taxon>
        <taxon>Actinomycetota</taxon>
        <taxon>Actinomycetes</taxon>
        <taxon>Streptosporangiales</taxon>
        <taxon>Thermomonosporaceae</taxon>
        <taxon>Actinomadura</taxon>
    </lineage>
</organism>
<dbReference type="Gene3D" id="3.30.565.10">
    <property type="entry name" value="Histidine kinase-like ATPase, C-terminal domain"/>
    <property type="match status" value="1"/>
</dbReference>
<feature type="transmembrane region" description="Helical" evidence="13">
    <location>
        <begin position="41"/>
        <end position="60"/>
    </location>
</feature>
<reference evidence="15 16" key="1">
    <citation type="submission" date="2019-11" db="EMBL/GenBank/DDBJ databases">
        <authorList>
            <person name="Cao P."/>
        </authorList>
    </citation>
    <scope>NUCLEOTIDE SEQUENCE [LARGE SCALE GENOMIC DNA]</scope>
    <source>
        <strain evidence="15 16">NEAU-AAG5</strain>
    </source>
</reference>
<proteinExistence type="predicted"/>
<evidence type="ECO:0000256" key="2">
    <source>
        <dbReference type="ARBA" id="ARBA00004370"/>
    </source>
</evidence>
<feature type="compositionally biased region" description="Pro residues" evidence="12">
    <location>
        <begin position="974"/>
        <end position="988"/>
    </location>
</feature>
<dbReference type="AlphaFoldDB" id="A0A7K1KWC2"/>
<protein>
    <recommendedName>
        <fullName evidence="3">histidine kinase</fullName>
        <ecNumber evidence="3">2.7.13.3</ecNumber>
    </recommendedName>
</protein>
<keyword evidence="13" id="KW-0472">Membrane</keyword>
<keyword evidence="11" id="KW-0902">Two-component regulatory system</keyword>
<evidence type="ECO:0000256" key="5">
    <source>
        <dbReference type="ARBA" id="ARBA00022679"/>
    </source>
</evidence>
<gene>
    <name evidence="15" type="ORF">GNZ18_06980</name>
</gene>
<comment type="subcellular location">
    <subcellularLocation>
        <location evidence="2">Membrane</location>
    </subcellularLocation>
</comment>
<accession>A0A7K1KWC2</accession>
<dbReference type="Pfam" id="PF00672">
    <property type="entry name" value="HAMP"/>
    <property type="match status" value="1"/>
</dbReference>
<evidence type="ECO:0000256" key="9">
    <source>
        <dbReference type="ARBA" id="ARBA00022840"/>
    </source>
</evidence>
<evidence type="ECO:0000313" key="16">
    <source>
        <dbReference type="Proteomes" id="UP000432015"/>
    </source>
</evidence>
<feature type="domain" description="HAMP" evidence="14">
    <location>
        <begin position="370"/>
        <end position="440"/>
    </location>
</feature>
<dbReference type="GO" id="GO:0005524">
    <property type="term" value="F:ATP binding"/>
    <property type="evidence" value="ECO:0007669"/>
    <property type="project" value="UniProtKB-KW"/>
</dbReference>
<evidence type="ECO:0000256" key="13">
    <source>
        <dbReference type="SAM" id="Phobius"/>
    </source>
</evidence>
<dbReference type="SUPFAM" id="SSF55874">
    <property type="entry name" value="ATPase domain of HSP90 chaperone/DNA topoisomerase II/histidine kinase"/>
    <property type="match status" value="1"/>
</dbReference>
<evidence type="ECO:0000256" key="3">
    <source>
        <dbReference type="ARBA" id="ARBA00012438"/>
    </source>
</evidence>
<feature type="compositionally biased region" description="Gly residues" evidence="12">
    <location>
        <begin position="734"/>
        <end position="763"/>
    </location>
</feature>
<evidence type="ECO:0000313" key="15">
    <source>
        <dbReference type="EMBL" id="MUN36343.1"/>
    </source>
</evidence>
<feature type="region of interest" description="Disordered" evidence="12">
    <location>
        <begin position="1"/>
        <end position="29"/>
    </location>
</feature>
<dbReference type="Proteomes" id="UP000432015">
    <property type="component" value="Unassembled WGS sequence"/>
</dbReference>
<feature type="region of interest" description="Disordered" evidence="12">
    <location>
        <begin position="725"/>
        <end position="1207"/>
    </location>
</feature>
<feature type="compositionally biased region" description="Low complexity" evidence="12">
    <location>
        <begin position="1092"/>
        <end position="1122"/>
    </location>
</feature>
<evidence type="ECO:0000256" key="10">
    <source>
        <dbReference type="ARBA" id="ARBA00022989"/>
    </source>
</evidence>
<dbReference type="InterPro" id="IPR003594">
    <property type="entry name" value="HATPase_dom"/>
</dbReference>
<sequence length="1207" mass="126116">MQPSDAGRDLPRPGEVEARSDPSPRTGSRFSLRNWRVPQRLVVLILVPTVAAVALAGFRISNSAGRTEAYGRVEKMADLGEHVTRFLQEFIAERDTAVEYIASNHDPALLGAFQDRQRRTDAQLGPVRSAAGRIDSSFGGQALRDATAVRGRLDGVKAVRALATSTRVPAFTVLQKYSESARELAGILDALSQNVADDRLAEASRALGSLARAKEAVSRERALLLIGAHGHRLATDELNALTAARAEEDSAITAFRGSSSVAQRQLFEDTVVGTRIDQARDLRQRAITAASAGNGRLPVTLGTSHAALVIRSVMTEMVDQMRKVEQSLAGEISKISDERGADARQSTITDAIVAAILLLFVLLITAFMARSLVKPLRRLQQGALEVAGTRLPGLVDRLRDPEAAAGGIEVQPIDIDSTDEIGQVARAFDEVHREAVRLAADEAVLRGNINAMFVNLSRRSQSLIERQLRLIEELEQSERDEEQLANLFRLDHLATRMRRNCENLLVLGGQEQARRWNRPVPLIDVVRASLSEVEQYERVALRVQGDMTVAGPVVNDLVHLLAELVENATVFSAEHTKVTVSGQMLSGGGSMLQITDNGVGISPEELEQANWRLANPPVIDFSAARRMGLFVVGRLAVRHGIRVELRAAQGGGLTAFVVLPDAVVSPGESAGIGSRGFGGAAAPREATGGGGQLAALTAITEPPALGAGGAGGAFEQAGALQQEEYGSGPQPVLGTGGQPQLGSGGHPMVGGSGAHRVVGGGTGPMAQAGSGAHATPPGLTGPIPIVPPVDQRPADASPSAGEPYPSEPFGSDAYPVQPYGPSDDRGAARAPGELPVREPGANLPGRPGAGDGPNGLFQPRGEQRPQAEQPSAERPSGERPGGAARNGLYRPGRHTGPQSVVPEAQPVVPEPGAPRHIPWETGPLQQVGGDTGPLPSDTLADGSPGGARSRPSGGGAPWGDNGDPAAPDEARPATPTPNPPEDAIPEPPATDQSGFETPALAAAAAEPARIPPPPRPAAGPRRVPERSPIFDAMQSEWFQRRSDASSGEDPPKDWESPADAGFRAAEAVREPVASTRTSVGLPKRVPGKNRVPGAVGRQAQAGQAGQAQAGQAQAGQGQAQPGQGQGGPGQAGQPQGGRPQAGQAQPAAQDRPGQEPQGRQAQGPQADVVRNRFASLQRGVHRGRTETRGGTSGEAPSQGDDETGGSR</sequence>
<keyword evidence="4" id="KW-0597">Phosphoprotein</keyword>
<dbReference type="EMBL" id="WOFH01000002">
    <property type="protein sequence ID" value="MUN36343.1"/>
    <property type="molecule type" value="Genomic_DNA"/>
</dbReference>
<evidence type="ECO:0000256" key="12">
    <source>
        <dbReference type="SAM" id="MobiDB-lite"/>
    </source>
</evidence>
<evidence type="ECO:0000256" key="1">
    <source>
        <dbReference type="ARBA" id="ARBA00000085"/>
    </source>
</evidence>
<dbReference type="SMART" id="SM00387">
    <property type="entry name" value="HATPase_c"/>
    <property type="match status" value="1"/>
</dbReference>
<evidence type="ECO:0000256" key="4">
    <source>
        <dbReference type="ARBA" id="ARBA00022553"/>
    </source>
</evidence>
<keyword evidence="16" id="KW-1185">Reference proteome</keyword>
<feature type="compositionally biased region" description="Basic and acidic residues" evidence="12">
    <location>
        <begin position="1038"/>
        <end position="1055"/>
    </location>
</feature>
<dbReference type="CDD" id="cd06225">
    <property type="entry name" value="HAMP"/>
    <property type="match status" value="1"/>
</dbReference>
<keyword evidence="8" id="KW-0418">Kinase</keyword>
<feature type="transmembrane region" description="Helical" evidence="13">
    <location>
        <begin position="351"/>
        <end position="369"/>
    </location>
</feature>
<dbReference type="Pfam" id="PF02518">
    <property type="entry name" value="HATPase_c"/>
    <property type="match status" value="1"/>
</dbReference>
<keyword evidence="10 13" id="KW-1133">Transmembrane helix</keyword>
<keyword evidence="5" id="KW-0808">Transferase</keyword>
<evidence type="ECO:0000256" key="6">
    <source>
        <dbReference type="ARBA" id="ARBA00022692"/>
    </source>
</evidence>
<keyword evidence="9" id="KW-0067">ATP-binding</keyword>
<evidence type="ECO:0000256" key="7">
    <source>
        <dbReference type="ARBA" id="ARBA00022741"/>
    </source>
</evidence>
<dbReference type="PROSITE" id="PS50885">
    <property type="entry name" value="HAMP"/>
    <property type="match status" value="1"/>
</dbReference>
<comment type="caution">
    <text evidence="15">The sequence shown here is derived from an EMBL/GenBank/DDBJ whole genome shotgun (WGS) entry which is preliminary data.</text>
</comment>